<feature type="region of interest" description="Disordered" evidence="1">
    <location>
        <begin position="246"/>
        <end position="271"/>
    </location>
</feature>
<evidence type="ECO:0000313" key="2">
    <source>
        <dbReference type="EMBL" id="KAH0770175.1"/>
    </source>
</evidence>
<feature type="region of interest" description="Disordered" evidence="1">
    <location>
        <begin position="316"/>
        <end position="469"/>
    </location>
</feature>
<dbReference type="Proteomes" id="UP000826656">
    <property type="component" value="Unassembled WGS sequence"/>
</dbReference>
<feature type="region of interest" description="Disordered" evidence="1">
    <location>
        <begin position="146"/>
        <end position="177"/>
    </location>
</feature>
<dbReference type="PANTHER" id="PTHR31286">
    <property type="entry name" value="GLYCINE-RICH CELL WALL STRUCTURAL PROTEIN 1.8-LIKE"/>
    <property type="match status" value="1"/>
</dbReference>
<evidence type="ECO:0000256" key="1">
    <source>
        <dbReference type="SAM" id="MobiDB-lite"/>
    </source>
</evidence>
<dbReference type="EMBL" id="JAIVGD010000011">
    <property type="protein sequence ID" value="KAH0770175.1"/>
    <property type="molecule type" value="Genomic_DNA"/>
</dbReference>
<feature type="compositionally biased region" description="Basic and acidic residues" evidence="1">
    <location>
        <begin position="398"/>
        <end position="407"/>
    </location>
</feature>
<evidence type="ECO:0000313" key="3">
    <source>
        <dbReference type="Proteomes" id="UP000826656"/>
    </source>
</evidence>
<feature type="compositionally biased region" description="Polar residues" evidence="1">
    <location>
        <begin position="376"/>
        <end position="397"/>
    </location>
</feature>
<accession>A0ABQ7VQU8</accession>
<feature type="compositionally biased region" description="Basic and acidic residues" evidence="1">
    <location>
        <begin position="364"/>
        <end position="375"/>
    </location>
</feature>
<feature type="region of interest" description="Disordered" evidence="1">
    <location>
        <begin position="212"/>
        <end position="233"/>
    </location>
</feature>
<keyword evidence="3" id="KW-1185">Reference proteome</keyword>
<proteinExistence type="predicted"/>
<gene>
    <name evidence="2" type="ORF">KY290_014156</name>
</gene>
<comment type="caution">
    <text evidence="2">The sequence shown here is derived from an EMBL/GenBank/DDBJ whole genome shotgun (WGS) entry which is preliminary data.</text>
</comment>
<sequence>MSKAWELRVRNRYFPLRFLKWDPWFNPEEETTIAIAWISFPGLPTNLFDKESLFSLATAVGKPLVIDKATNNQTRPSCARVKVEVDLLKELPKRIQINCIEEEMGTVKSKWQKIHYDYLPRYCTHCKLQGHDLQGCWILHPEHRPKREEKQEDKKLNDNGKEKEEEDKGKQIPNVNGVFKNGKLIHENWNVVQNKNNKNKLQHDLNQKEYDTQQNHNNKNKDHKDNKGDKGTAITNKYGTLVHLTDDEQDGAEKNAERSTSDSNLKGEDKTKQWVEATFGKSHNAAKIANSQSEDNNNQSSKNIEDEVLADSGSPQVVLTPQKSPNNSYPATQGNQDPANSTETATSVVADTHQGNQDNSIETQSKDREIDRIEENSSQIGAENQNIITNKTESQPQGEHKNEVHIGDDDELENSAVANQDNNKGDLSPRQIAKTKKEKKNAKGRDKSVPPKGTGGILTRKAHANTISQ</sequence>
<organism evidence="2 3">
    <name type="scientific">Solanum tuberosum</name>
    <name type="common">Potato</name>
    <dbReference type="NCBI Taxonomy" id="4113"/>
    <lineage>
        <taxon>Eukaryota</taxon>
        <taxon>Viridiplantae</taxon>
        <taxon>Streptophyta</taxon>
        <taxon>Embryophyta</taxon>
        <taxon>Tracheophyta</taxon>
        <taxon>Spermatophyta</taxon>
        <taxon>Magnoliopsida</taxon>
        <taxon>eudicotyledons</taxon>
        <taxon>Gunneridae</taxon>
        <taxon>Pentapetalae</taxon>
        <taxon>asterids</taxon>
        <taxon>lamiids</taxon>
        <taxon>Solanales</taxon>
        <taxon>Solanaceae</taxon>
        <taxon>Solanoideae</taxon>
        <taxon>Solaneae</taxon>
        <taxon>Solanum</taxon>
    </lineage>
</organism>
<feature type="compositionally biased region" description="Basic and acidic residues" evidence="1">
    <location>
        <begin position="251"/>
        <end position="271"/>
    </location>
</feature>
<evidence type="ECO:0008006" key="4">
    <source>
        <dbReference type="Google" id="ProtNLM"/>
    </source>
</evidence>
<feature type="compositionally biased region" description="Polar residues" evidence="1">
    <location>
        <begin position="316"/>
        <end position="363"/>
    </location>
</feature>
<dbReference type="InterPro" id="IPR040256">
    <property type="entry name" value="At4g02000-like"/>
</dbReference>
<dbReference type="PANTHER" id="PTHR31286:SF179">
    <property type="entry name" value="RNASE H TYPE-1 DOMAIN-CONTAINING PROTEIN"/>
    <property type="match status" value="1"/>
</dbReference>
<feature type="compositionally biased region" description="Basic and acidic residues" evidence="1">
    <location>
        <begin position="219"/>
        <end position="230"/>
    </location>
</feature>
<protein>
    <recommendedName>
        <fullName evidence="4">DUF4283 domain-containing protein</fullName>
    </recommendedName>
</protein>
<name>A0ABQ7VQU8_SOLTU</name>
<reference evidence="2 3" key="1">
    <citation type="journal article" date="2021" name="bioRxiv">
        <title>Chromosome-scale and haplotype-resolved genome assembly of a tetraploid potato cultivar.</title>
        <authorList>
            <person name="Sun H."/>
            <person name="Jiao W.-B."/>
            <person name="Krause K."/>
            <person name="Campoy J.A."/>
            <person name="Goel M."/>
            <person name="Folz-Donahue K."/>
            <person name="Kukat C."/>
            <person name="Huettel B."/>
            <person name="Schneeberger K."/>
        </authorList>
    </citation>
    <scope>NUCLEOTIDE SEQUENCE [LARGE SCALE GENOMIC DNA]</scope>
    <source>
        <strain evidence="2">SolTubOtavaFocal</strain>
        <tissue evidence="2">Leaves</tissue>
    </source>
</reference>
<feature type="compositionally biased region" description="Basic and acidic residues" evidence="1">
    <location>
        <begin position="146"/>
        <end position="170"/>
    </location>
</feature>